<dbReference type="AlphaFoldDB" id="A0AAE0YDR2"/>
<protein>
    <submittedName>
        <fullName evidence="1">Uncharacterized protein</fullName>
    </submittedName>
</protein>
<evidence type="ECO:0000313" key="1">
    <source>
        <dbReference type="EMBL" id="KAK3740496.1"/>
    </source>
</evidence>
<evidence type="ECO:0000313" key="2">
    <source>
        <dbReference type="Proteomes" id="UP001283361"/>
    </source>
</evidence>
<gene>
    <name evidence="1" type="ORF">RRG08_000483</name>
</gene>
<dbReference type="EMBL" id="JAWDGP010006468">
    <property type="protein sequence ID" value="KAK3740496.1"/>
    <property type="molecule type" value="Genomic_DNA"/>
</dbReference>
<organism evidence="1 2">
    <name type="scientific">Elysia crispata</name>
    <name type="common">lettuce slug</name>
    <dbReference type="NCBI Taxonomy" id="231223"/>
    <lineage>
        <taxon>Eukaryota</taxon>
        <taxon>Metazoa</taxon>
        <taxon>Spiralia</taxon>
        <taxon>Lophotrochozoa</taxon>
        <taxon>Mollusca</taxon>
        <taxon>Gastropoda</taxon>
        <taxon>Heterobranchia</taxon>
        <taxon>Euthyneura</taxon>
        <taxon>Panpulmonata</taxon>
        <taxon>Sacoglossa</taxon>
        <taxon>Placobranchoidea</taxon>
        <taxon>Plakobranchidae</taxon>
        <taxon>Elysia</taxon>
    </lineage>
</organism>
<proteinExistence type="predicted"/>
<dbReference type="Proteomes" id="UP001283361">
    <property type="component" value="Unassembled WGS sequence"/>
</dbReference>
<comment type="caution">
    <text evidence="1">The sequence shown here is derived from an EMBL/GenBank/DDBJ whole genome shotgun (WGS) entry which is preliminary data.</text>
</comment>
<name>A0AAE0YDR2_9GAST</name>
<keyword evidence="2" id="KW-1185">Reference proteome</keyword>
<reference evidence="1" key="1">
    <citation type="journal article" date="2023" name="G3 (Bethesda)">
        <title>A reference genome for the long-term kleptoplast-retaining sea slug Elysia crispata morphotype clarki.</title>
        <authorList>
            <person name="Eastman K.E."/>
            <person name="Pendleton A.L."/>
            <person name="Shaikh M.A."/>
            <person name="Suttiyut T."/>
            <person name="Ogas R."/>
            <person name="Tomko P."/>
            <person name="Gavelis G."/>
            <person name="Widhalm J.R."/>
            <person name="Wisecaver J.H."/>
        </authorList>
    </citation>
    <scope>NUCLEOTIDE SEQUENCE</scope>
    <source>
        <strain evidence="1">ECLA1</strain>
    </source>
</reference>
<sequence length="113" mass="12628">MAAPCCWDNSNPHHLFTREIHRDVNISSGFGAAYGTVPWIFPGSSLDLVLVLAPCRAGKCRVRIILQLAMGQKYRCKEPWTGRFDQPGNFILHIMNRRPLDRTSGLPHIGISG</sequence>
<accession>A0AAE0YDR2</accession>